<evidence type="ECO:0000313" key="3">
    <source>
        <dbReference type="EMBL" id="PKY42700.1"/>
    </source>
</evidence>
<dbReference type="EMBL" id="LLXI01000212">
    <property type="protein sequence ID" value="PKY42700.1"/>
    <property type="molecule type" value="Genomic_DNA"/>
</dbReference>
<protein>
    <submittedName>
        <fullName evidence="3">Uncharacterized protein</fullName>
    </submittedName>
</protein>
<feature type="compositionally biased region" description="Low complexity" evidence="1">
    <location>
        <begin position="329"/>
        <end position="339"/>
    </location>
</feature>
<feature type="transmembrane region" description="Helical" evidence="2">
    <location>
        <begin position="447"/>
        <end position="472"/>
    </location>
</feature>
<dbReference type="VEuPathDB" id="FungiDB:FUN_017261"/>
<feature type="compositionally biased region" description="Acidic residues" evidence="1">
    <location>
        <begin position="319"/>
        <end position="328"/>
    </location>
</feature>
<accession>A0A2I1G7V6</accession>
<evidence type="ECO:0000256" key="1">
    <source>
        <dbReference type="SAM" id="MobiDB-lite"/>
    </source>
</evidence>
<keyword evidence="4" id="KW-1185">Reference proteome</keyword>
<keyword evidence="2" id="KW-0812">Transmembrane</keyword>
<dbReference type="VEuPathDB" id="FungiDB:RhiirA1_464203"/>
<proteinExistence type="predicted"/>
<keyword evidence="2" id="KW-1133">Transmembrane helix</keyword>
<organism evidence="3 4">
    <name type="scientific">Rhizophagus irregularis</name>
    <dbReference type="NCBI Taxonomy" id="588596"/>
    <lineage>
        <taxon>Eukaryota</taxon>
        <taxon>Fungi</taxon>
        <taxon>Fungi incertae sedis</taxon>
        <taxon>Mucoromycota</taxon>
        <taxon>Glomeromycotina</taxon>
        <taxon>Glomeromycetes</taxon>
        <taxon>Glomerales</taxon>
        <taxon>Glomeraceae</taxon>
        <taxon>Rhizophagus</taxon>
    </lineage>
</organism>
<dbReference type="Proteomes" id="UP000234323">
    <property type="component" value="Unassembled WGS sequence"/>
</dbReference>
<gene>
    <name evidence="3" type="ORF">RhiirA4_417684</name>
</gene>
<feature type="region of interest" description="Disordered" evidence="1">
    <location>
        <begin position="319"/>
        <end position="339"/>
    </location>
</feature>
<comment type="caution">
    <text evidence="3">The sequence shown here is derived from an EMBL/GenBank/DDBJ whole genome shotgun (WGS) entry which is preliminary data.</text>
</comment>
<feature type="transmembrane region" description="Helical" evidence="2">
    <location>
        <begin position="402"/>
        <end position="427"/>
    </location>
</feature>
<keyword evidence="2" id="KW-0472">Membrane</keyword>
<name>A0A2I1G7V6_9GLOM</name>
<reference evidence="3 4" key="1">
    <citation type="submission" date="2015-10" db="EMBL/GenBank/DDBJ databases">
        <title>Genome analyses suggest a sexual origin of heterokaryosis in a supposedly ancient asexual fungus.</title>
        <authorList>
            <person name="Ropars J."/>
            <person name="Sedzielewska K."/>
            <person name="Noel J."/>
            <person name="Charron P."/>
            <person name="Farinelli L."/>
            <person name="Marton T."/>
            <person name="Kruger M."/>
            <person name="Pelin A."/>
            <person name="Brachmann A."/>
            <person name="Corradi N."/>
        </authorList>
    </citation>
    <scope>NUCLEOTIDE SEQUENCE [LARGE SCALE GENOMIC DNA]</scope>
    <source>
        <strain evidence="3 4">A4</strain>
    </source>
</reference>
<evidence type="ECO:0000313" key="4">
    <source>
        <dbReference type="Proteomes" id="UP000234323"/>
    </source>
</evidence>
<sequence>MERQKNFSPSRSKRNNDNLIKPFSSPISALDYEWHNRVNKLQDLRYLCILHFTYGKWKRLLSAEAAFNEFDSTFTPSHAFLDAYASLCSIRSVTFDRLLSILSRKEKTALRRTLVKRSTSCGLSDHSSNNPESSRNFVPKKFTPSAVAPAFTPNDYQDGSLDMASDPVLQSVIRDPAFQRICPTGPDQYTYGSDGEINDFLLPDCPPDLSSTVNNVSSPWVTPPHFEDDDGLSFYVPSESASVSQLMSDTGSSYAHAAPFAARLPALYAHAKAKYATPIVTPPQQVESFIDFDELLSVYDIPLLPRSFDTFTLIDDSDDEPYDSDDDSQFSLSSFDDSSPLGPLSNPIVPLQIAFPLFCFDPCPLVVVSSTLFSDSFSDNKPFSIGPYFNFSKFERRRKWKIYCSSLTPVVIFISWIFLTCSLWFRSHLRIMDGLLKSTFSCSINRFINLFSFWSAFASITFNGLVLLCELFSRLTVVLY</sequence>
<evidence type="ECO:0000256" key="2">
    <source>
        <dbReference type="SAM" id="Phobius"/>
    </source>
</evidence>
<dbReference type="VEuPathDB" id="FungiDB:RhiirFUN_015562"/>
<dbReference type="AlphaFoldDB" id="A0A2I1G7V6"/>